<dbReference type="PANTHER" id="PTHR31533:SF2">
    <property type="entry name" value="GPI-ANCHORED PROTEIN LLG1"/>
    <property type="match status" value="1"/>
</dbReference>
<evidence type="ECO:0000259" key="2">
    <source>
        <dbReference type="Pfam" id="PF26578"/>
    </source>
</evidence>
<sequence>MDMAIRSVVLLVMLAICSFHVSGDSRYISLPSAGDTEAVIPNRHLLQVLTPCSVNFQVQNYTIITSECKGPQYPANACCAAFVKFACPFFEELNDNTTDCANTMFNYINIYGRYPSGLFANECRGDDKGLPCPGNSTAPNTNGARDVKHSQQLWWLVSIISTIVLFNLHGGGPAF</sequence>
<evidence type="ECO:0000313" key="4">
    <source>
        <dbReference type="Proteomes" id="UP000886520"/>
    </source>
</evidence>
<keyword evidence="1" id="KW-0732">Signal</keyword>
<evidence type="ECO:0000256" key="1">
    <source>
        <dbReference type="SAM" id="SignalP"/>
    </source>
</evidence>
<dbReference type="Pfam" id="PF26578">
    <property type="entry name" value="LLG1"/>
    <property type="match status" value="1"/>
</dbReference>
<keyword evidence="4" id="KW-1185">Reference proteome</keyword>
<protein>
    <recommendedName>
        <fullName evidence="2">GPI-anchored protein LLG1-like domain-containing protein</fullName>
    </recommendedName>
</protein>
<dbReference type="EMBL" id="JABFUD020000018">
    <property type="protein sequence ID" value="KAI5066092.1"/>
    <property type="molecule type" value="Genomic_DNA"/>
</dbReference>
<evidence type="ECO:0000313" key="3">
    <source>
        <dbReference type="EMBL" id="KAI5066092.1"/>
    </source>
</evidence>
<comment type="caution">
    <text evidence="3">The sequence shown here is derived from an EMBL/GenBank/DDBJ whole genome shotgun (WGS) entry which is preliminary data.</text>
</comment>
<reference evidence="3" key="1">
    <citation type="submission" date="2021-01" db="EMBL/GenBank/DDBJ databases">
        <title>Adiantum capillus-veneris genome.</title>
        <authorList>
            <person name="Fang Y."/>
            <person name="Liao Q."/>
        </authorList>
    </citation>
    <scope>NUCLEOTIDE SEQUENCE</scope>
    <source>
        <strain evidence="3">H3</strain>
        <tissue evidence="3">Leaf</tissue>
    </source>
</reference>
<accession>A0A9D4UE85</accession>
<proteinExistence type="predicted"/>
<dbReference type="InterPro" id="IPR058888">
    <property type="entry name" value="LLG1-like"/>
</dbReference>
<feature type="chain" id="PRO_5038801603" description="GPI-anchored protein LLG1-like domain-containing protein" evidence="1">
    <location>
        <begin position="24"/>
        <end position="175"/>
    </location>
</feature>
<dbReference type="Proteomes" id="UP000886520">
    <property type="component" value="Chromosome 18"/>
</dbReference>
<organism evidence="3 4">
    <name type="scientific">Adiantum capillus-veneris</name>
    <name type="common">Maidenhair fern</name>
    <dbReference type="NCBI Taxonomy" id="13818"/>
    <lineage>
        <taxon>Eukaryota</taxon>
        <taxon>Viridiplantae</taxon>
        <taxon>Streptophyta</taxon>
        <taxon>Embryophyta</taxon>
        <taxon>Tracheophyta</taxon>
        <taxon>Polypodiopsida</taxon>
        <taxon>Polypodiidae</taxon>
        <taxon>Polypodiales</taxon>
        <taxon>Pteridineae</taxon>
        <taxon>Pteridaceae</taxon>
        <taxon>Vittarioideae</taxon>
        <taxon>Adiantum</taxon>
    </lineage>
</organism>
<dbReference type="OrthoDB" id="585255at2759"/>
<feature type="domain" description="GPI-anchored protein LLG1-like" evidence="2">
    <location>
        <begin position="54"/>
        <end position="130"/>
    </location>
</feature>
<feature type="signal peptide" evidence="1">
    <location>
        <begin position="1"/>
        <end position="23"/>
    </location>
</feature>
<dbReference type="PANTHER" id="PTHR31533">
    <property type="entry name" value="GPI-ANCHORED PROTEIN LLG1-RELATED-RELATED"/>
    <property type="match status" value="1"/>
</dbReference>
<dbReference type="AlphaFoldDB" id="A0A9D4UE85"/>
<name>A0A9D4UE85_ADICA</name>
<gene>
    <name evidence="3" type="ORF">GOP47_0018716</name>
</gene>
<dbReference type="InterPro" id="IPR039307">
    <property type="entry name" value="LORELEI-like"/>
</dbReference>